<evidence type="ECO:0000313" key="1">
    <source>
        <dbReference type="EMBL" id="QJQ32142.1"/>
    </source>
</evidence>
<dbReference type="Proteomes" id="UP000503018">
    <property type="component" value="Chromosome"/>
</dbReference>
<keyword evidence="2" id="KW-1185">Reference proteome</keyword>
<gene>
    <name evidence="1" type="ORF">GV829_06470</name>
</gene>
<dbReference type="EMBL" id="CP053015">
    <property type="protein sequence ID" value="QJQ32142.1"/>
    <property type="molecule type" value="Genomic_DNA"/>
</dbReference>
<dbReference type="RefSeq" id="WP_169945043.1">
    <property type="nucleotide sequence ID" value="NZ_CP053015.1"/>
</dbReference>
<evidence type="ECO:0000313" key="2">
    <source>
        <dbReference type="Proteomes" id="UP000503018"/>
    </source>
</evidence>
<name>A0A6M4AV18_9SPHN</name>
<protein>
    <submittedName>
        <fullName evidence="1">Uncharacterized protein</fullName>
    </submittedName>
</protein>
<reference evidence="1 2" key="1">
    <citation type="submission" date="2020-01" db="EMBL/GenBank/DDBJ databases">
        <title>Sphingomonas sp. strain CSW-10.</title>
        <authorList>
            <person name="Chen W.-M."/>
        </authorList>
    </citation>
    <scope>NUCLEOTIDE SEQUENCE [LARGE SCALE GENOMIC DNA]</scope>
    <source>
        <strain evidence="1 2">CSW-10</strain>
    </source>
</reference>
<dbReference type="AlphaFoldDB" id="A0A6M4AV18"/>
<proteinExistence type="predicted"/>
<sequence length="226" mass="23965">MTATLHRAVANAVRRDIHRVDCSATLKLDIPPALADRFGGATRLSADILYSVQFSDEQRSPVYTAKGQERLTEAILSALAPGNGTRSAAAVPMPISPTVPPAVDGMILGNVPEDDDGHPTTAANARTLAYAFYDALSRGDGVSANQLIVPEKRSRAAFRAANLSRFYGTLREPLRIESIRPIDNDHAQVGYSYAAGASRCQGNAVVTTTVIGTERLIESIQTGGGC</sequence>
<dbReference type="KEGG" id="slan:GV829_06470"/>
<organism evidence="1 2">
    <name type="scientific">Sphingomonas lacunae</name>
    <dbReference type="NCBI Taxonomy" id="2698828"/>
    <lineage>
        <taxon>Bacteria</taxon>
        <taxon>Pseudomonadati</taxon>
        <taxon>Pseudomonadota</taxon>
        <taxon>Alphaproteobacteria</taxon>
        <taxon>Sphingomonadales</taxon>
        <taxon>Sphingomonadaceae</taxon>
        <taxon>Sphingomonas</taxon>
    </lineage>
</organism>
<accession>A0A6M4AV18</accession>